<feature type="transmembrane region" description="Helical" evidence="8">
    <location>
        <begin position="94"/>
        <end position="116"/>
    </location>
</feature>
<name>A0A5C5ZKJ3_9BACT</name>
<dbReference type="Pfam" id="PF02080">
    <property type="entry name" value="TrkA_C"/>
    <property type="match status" value="1"/>
</dbReference>
<proteinExistence type="inferred from homology"/>
<evidence type="ECO:0000256" key="5">
    <source>
        <dbReference type="ARBA" id="ARBA00022692"/>
    </source>
</evidence>
<dbReference type="InterPro" id="IPR036721">
    <property type="entry name" value="RCK_C_sf"/>
</dbReference>
<protein>
    <submittedName>
        <fullName evidence="10">Aspartate/alanine antiporter</fullName>
    </submittedName>
</protein>
<dbReference type="GO" id="GO:0005886">
    <property type="term" value="C:plasma membrane"/>
    <property type="evidence" value="ECO:0007669"/>
    <property type="project" value="UniProtKB-SubCell"/>
</dbReference>
<feature type="transmembrane region" description="Helical" evidence="8">
    <location>
        <begin position="68"/>
        <end position="87"/>
    </location>
</feature>
<comment type="caution">
    <text evidence="10">The sequence shown here is derived from an EMBL/GenBank/DDBJ whole genome shotgun (WGS) entry which is preliminary data.</text>
</comment>
<dbReference type="PROSITE" id="PS51202">
    <property type="entry name" value="RCK_C"/>
    <property type="match status" value="2"/>
</dbReference>
<comment type="subcellular location">
    <subcellularLocation>
        <location evidence="1">Cell membrane</location>
        <topology evidence="1">Multi-pass membrane protein</topology>
    </subcellularLocation>
</comment>
<feature type="transmembrane region" description="Helical" evidence="8">
    <location>
        <begin position="528"/>
        <end position="551"/>
    </location>
</feature>
<evidence type="ECO:0000256" key="2">
    <source>
        <dbReference type="ARBA" id="ARBA00009854"/>
    </source>
</evidence>
<evidence type="ECO:0000256" key="3">
    <source>
        <dbReference type="ARBA" id="ARBA00022448"/>
    </source>
</evidence>
<dbReference type="PANTHER" id="PTHR30445">
    <property type="entry name" value="K(+)_H(+) ANTIPORTER SUBUNIT KHTT"/>
    <property type="match status" value="1"/>
</dbReference>
<feature type="transmembrane region" description="Helical" evidence="8">
    <location>
        <begin position="467"/>
        <end position="487"/>
    </location>
</feature>
<evidence type="ECO:0000256" key="8">
    <source>
        <dbReference type="SAM" id="Phobius"/>
    </source>
</evidence>
<evidence type="ECO:0000313" key="11">
    <source>
        <dbReference type="Proteomes" id="UP000316213"/>
    </source>
</evidence>
<dbReference type="Proteomes" id="UP000316213">
    <property type="component" value="Unassembled WGS sequence"/>
</dbReference>
<evidence type="ECO:0000256" key="1">
    <source>
        <dbReference type="ARBA" id="ARBA00004651"/>
    </source>
</evidence>
<dbReference type="PANTHER" id="PTHR30445:SF3">
    <property type="entry name" value="TRANSPORT PROTEIN YIDE-RELATED"/>
    <property type="match status" value="1"/>
</dbReference>
<dbReference type="OrthoDB" id="9155749at2"/>
<evidence type="ECO:0000256" key="4">
    <source>
        <dbReference type="ARBA" id="ARBA00022475"/>
    </source>
</evidence>
<reference evidence="10 11" key="1">
    <citation type="submission" date="2019-02" db="EMBL/GenBank/DDBJ databases">
        <title>Deep-cultivation of Planctomycetes and their phenomic and genomic characterization uncovers novel biology.</title>
        <authorList>
            <person name="Wiegand S."/>
            <person name="Jogler M."/>
            <person name="Boedeker C."/>
            <person name="Pinto D."/>
            <person name="Vollmers J."/>
            <person name="Rivas-Marin E."/>
            <person name="Kohn T."/>
            <person name="Peeters S.H."/>
            <person name="Heuer A."/>
            <person name="Rast P."/>
            <person name="Oberbeckmann S."/>
            <person name="Bunk B."/>
            <person name="Jeske O."/>
            <person name="Meyerdierks A."/>
            <person name="Storesund J.E."/>
            <person name="Kallscheuer N."/>
            <person name="Luecker S."/>
            <person name="Lage O.M."/>
            <person name="Pohl T."/>
            <person name="Merkel B.J."/>
            <person name="Hornburger P."/>
            <person name="Mueller R.-W."/>
            <person name="Bruemmer F."/>
            <person name="Labrenz M."/>
            <person name="Spormann A.M."/>
            <person name="Op Den Camp H."/>
            <person name="Overmann J."/>
            <person name="Amann R."/>
            <person name="Jetten M.S.M."/>
            <person name="Mascher T."/>
            <person name="Medema M.H."/>
            <person name="Devos D.P."/>
            <person name="Kaster A.-K."/>
            <person name="Ovreas L."/>
            <person name="Rohde M."/>
            <person name="Galperin M.Y."/>
            <person name="Jogler C."/>
        </authorList>
    </citation>
    <scope>NUCLEOTIDE SEQUENCE [LARGE SCALE GENOMIC DNA]</scope>
    <source>
        <strain evidence="10 11">Pla100</strain>
    </source>
</reference>
<evidence type="ECO:0000259" key="9">
    <source>
        <dbReference type="PROSITE" id="PS51202"/>
    </source>
</evidence>
<dbReference type="AlphaFoldDB" id="A0A5C5ZKJ3"/>
<keyword evidence="5 8" id="KW-0812">Transmembrane</keyword>
<keyword evidence="11" id="KW-1185">Reference proteome</keyword>
<feature type="transmembrane region" description="Helical" evidence="8">
    <location>
        <begin position="31"/>
        <end position="48"/>
    </location>
</feature>
<keyword evidence="4" id="KW-1003">Cell membrane</keyword>
<evidence type="ECO:0000256" key="7">
    <source>
        <dbReference type="ARBA" id="ARBA00023136"/>
    </source>
</evidence>
<dbReference type="Pfam" id="PF06826">
    <property type="entry name" value="Asp-Al_Ex"/>
    <property type="match status" value="2"/>
</dbReference>
<feature type="transmembrane region" description="Helical" evidence="8">
    <location>
        <begin position="158"/>
        <end position="179"/>
    </location>
</feature>
<organism evidence="10 11">
    <name type="scientific">Neorhodopirellula pilleata</name>
    <dbReference type="NCBI Taxonomy" id="2714738"/>
    <lineage>
        <taxon>Bacteria</taxon>
        <taxon>Pseudomonadati</taxon>
        <taxon>Planctomycetota</taxon>
        <taxon>Planctomycetia</taxon>
        <taxon>Pirellulales</taxon>
        <taxon>Pirellulaceae</taxon>
        <taxon>Neorhodopirellula</taxon>
    </lineage>
</organism>
<feature type="transmembrane region" description="Helical" evidence="8">
    <location>
        <begin position="400"/>
        <end position="419"/>
    </location>
</feature>
<accession>A0A5C5ZKJ3</accession>
<feature type="domain" description="RCK C-terminal" evidence="9">
    <location>
        <begin position="280"/>
        <end position="364"/>
    </location>
</feature>
<evidence type="ECO:0000313" key="10">
    <source>
        <dbReference type="EMBL" id="TWT87899.1"/>
    </source>
</evidence>
<comment type="similarity">
    <text evidence="2">Belongs to the AAE transporter (TC 2.A.81) family.</text>
</comment>
<dbReference type="InterPro" id="IPR006037">
    <property type="entry name" value="RCK_C"/>
</dbReference>
<dbReference type="NCBIfam" id="NF003007">
    <property type="entry name" value="PRK03818.1"/>
    <property type="match status" value="1"/>
</dbReference>
<dbReference type="GO" id="GO:0006813">
    <property type="term" value="P:potassium ion transport"/>
    <property type="evidence" value="ECO:0007669"/>
    <property type="project" value="InterPro"/>
</dbReference>
<gene>
    <name evidence="10" type="primary">aspT</name>
    <name evidence="10" type="ORF">Pla100_58480</name>
</gene>
<dbReference type="NCBIfam" id="TIGR01625">
    <property type="entry name" value="YidE_YbjL_dupl"/>
    <property type="match status" value="2"/>
</dbReference>
<sequence>MNPVTFSILALVSVAVGGLMIGAIRFRKIGLGSAGVLFVGIVAGHLLAGHENLAIEPEVAEFAKEFGLVLFVFTIGLQLGPGIVQLWREQGWLLNGLALGVIALGVAMVLIFHAMLDLPAFAAGGLFSGATTNTPSLGAAQQAAATVAPDSSDLGMLASAYAVAYPGGIVGIIASMLILRSLFRIDMQAEARSIDDRDAHRPDPIVRRAIEVDNHHLMNTRFGDIPGIEETGVRISRIKPADQDNVIVATEETTLHTGDVIQVVGTVKGLNRFEPLIGRPSSLDLMEMTGNACYRRIVVTEPDAINRPLRDFSIDHMYNASITRINRSGIEMPARGSTRLHYGDVVNVVADEASLDRVTAIFGNSVKALNETQFAPVFLGIAVGILLGMIPLPIPGVPFPVRLGLAGGPLIAAIIFSLLGKLGKFVWHIPYSANLALRELGIILFLASAGLSAGKTFFAVAMTTQGAIWMAAGLFITMVPLLIVGVVARMVFKLNFLTLCGVIAGSMTDPPALAFANSLSDSAATSTGYAAVYPLTMVMRIVAAQTIIYLLV</sequence>
<evidence type="ECO:0000256" key="6">
    <source>
        <dbReference type="ARBA" id="ARBA00022989"/>
    </source>
</evidence>
<dbReference type="Gene3D" id="3.30.70.1450">
    <property type="entry name" value="Regulator of K+ conductance, C-terminal domain"/>
    <property type="match status" value="1"/>
</dbReference>
<feature type="transmembrane region" description="Helical" evidence="8">
    <location>
        <begin position="494"/>
        <end position="516"/>
    </location>
</feature>
<feature type="transmembrane region" description="Helical" evidence="8">
    <location>
        <begin position="374"/>
        <end position="394"/>
    </location>
</feature>
<keyword evidence="6 8" id="KW-1133">Transmembrane helix</keyword>
<dbReference type="InterPro" id="IPR050144">
    <property type="entry name" value="AAE_transporter"/>
</dbReference>
<dbReference type="GO" id="GO:0008324">
    <property type="term" value="F:monoatomic cation transmembrane transporter activity"/>
    <property type="evidence" value="ECO:0007669"/>
    <property type="project" value="InterPro"/>
</dbReference>
<feature type="transmembrane region" description="Helical" evidence="8">
    <location>
        <begin position="6"/>
        <end position="24"/>
    </location>
</feature>
<dbReference type="RefSeq" id="WP_146582278.1">
    <property type="nucleotide sequence ID" value="NZ_SJPM01000024.1"/>
</dbReference>
<dbReference type="EMBL" id="SJPM01000024">
    <property type="protein sequence ID" value="TWT87899.1"/>
    <property type="molecule type" value="Genomic_DNA"/>
</dbReference>
<dbReference type="SUPFAM" id="SSF116726">
    <property type="entry name" value="TrkA C-terminal domain-like"/>
    <property type="match status" value="2"/>
</dbReference>
<keyword evidence="3" id="KW-0813">Transport</keyword>
<feature type="transmembrane region" description="Helical" evidence="8">
    <location>
        <begin position="440"/>
        <end position="461"/>
    </location>
</feature>
<dbReference type="InterPro" id="IPR006512">
    <property type="entry name" value="YidE_YbjL"/>
</dbReference>
<keyword evidence="7 8" id="KW-0472">Membrane</keyword>
<feature type="domain" description="RCK C-terminal" evidence="9">
    <location>
        <begin position="192"/>
        <end position="279"/>
    </location>
</feature>